<feature type="domain" description="Band 7" evidence="1">
    <location>
        <begin position="35"/>
        <end position="275"/>
    </location>
</feature>
<organism evidence="2 3">
    <name type="scientific">Vibrio phage Ceto</name>
    <dbReference type="NCBI Taxonomy" id="2570300"/>
    <lineage>
        <taxon>Viruses</taxon>
        <taxon>Duplodnaviria</taxon>
        <taxon>Heunggongvirae</taxon>
        <taxon>Uroviricota</taxon>
        <taxon>Caudoviricetes</taxon>
        <taxon>Demerecviridae</taxon>
        <taxon>Ermolyevavirinae</taxon>
        <taxon>Cetovirus</taxon>
        <taxon>Cetovirus ceto</taxon>
    </lineage>
</organism>
<keyword evidence="3" id="KW-1185">Reference proteome</keyword>
<dbReference type="Pfam" id="PF01145">
    <property type="entry name" value="Band_7"/>
    <property type="match status" value="1"/>
</dbReference>
<dbReference type="Proteomes" id="UP000240819">
    <property type="component" value="Segment"/>
</dbReference>
<evidence type="ECO:0000313" key="3">
    <source>
        <dbReference type="Proteomes" id="UP000240819"/>
    </source>
</evidence>
<reference evidence="2 3" key="1">
    <citation type="submission" date="2017-12" db="EMBL/GenBank/DDBJ databases">
        <authorList>
            <person name="Lestochi C.V."/>
            <person name="Miller K.C."/>
            <person name="Miller J.S."/>
            <person name="Stanton M.L."/>
            <person name="Broussard G.W."/>
        </authorList>
    </citation>
    <scope>NUCLEOTIDE SEQUENCE [LARGE SCALE GENOMIC DNA]</scope>
</reference>
<dbReference type="InterPro" id="IPR001107">
    <property type="entry name" value="Band_7"/>
</dbReference>
<accession>A0A2H5BGM4</accession>
<proteinExistence type="predicted"/>
<evidence type="ECO:0000259" key="1">
    <source>
        <dbReference type="Pfam" id="PF01145"/>
    </source>
</evidence>
<gene>
    <name evidence="2" type="ORF">CETO_164</name>
</gene>
<protein>
    <recommendedName>
        <fullName evidence="1">Band 7 domain-containing protein</fullName>
    </recommendedName>
</protein>
<evidence type="ECO:0000313" key="2">
    <source>
        <dbReference type="EMBL" id="AUG85146.1"/>
    </source>
</evidence>
<sequence>MIKLSGKTIAGLVAGTLALGTLFIGTFSLDDGEFAAVRQAGGDVTVYTEPGLHWRTPFITSKNEYTEVSTVCFDQREDDSASLDKDMYSVTFSDTYKVGLNICFRLQMPADPEKIEYINGIAKGKYNLLRNTYAASLTDLMAYTANQFTGEDFMQGGFNEFKNRLSDQARNGLYLTKRVPVEVTRQAANAGVEVDSKQISKGQSIIYKAEIQRDPETNEPLRQESQLATLGVKIVQISITGDPVPEKDLQDFMQKKKDRIRERASIKEEQETERQKAITEQLKGDRERIQAKQKMLREKDAAEIGAAKEIALAKAAAQRETVERQKVADLAKIDKQRELDIAKANEGIQKANSMAAKYEALAIKEKGLAEAVVTKAKYDALAKNKEVYLAEVQRDIAKTMYDNLRNFKVEMPQNYVNGSGGTQMQSNLDVITGFGALGMMEKSQNLSDK</sequence>
<dbReference type="EMBL" id="MG649966">
    <property type="protein sequence ID" value="AUG85146.1"/>
    <property type="molecule type" value="Genomic_DNA"/>
</dbReference>
<name>A0A2H5BGM4_9CAUD</name>